<comment type="caution">
    <text evidence="1">The sequence shown here is derived from an EMBL/GenBank/DDBJ whole genome shotgun (WGS) entry which is preliminary data.</text>
</comment>
<name>A0ABS5VR16_9BACT</name>
<sequence>MHMNKLILFVIILLNTLGYAEAQKLTLKWKTDSLLRTPESVYYDGKANILYVSNIDGKSGEKDGNGFITKLRLDGKIETLQWVTGLDAPKGMGLVKGKLYVADLSKVAVIDIATGRIDNSIEIEGAQFLNDITVDKKGNVYVSDSATGKIHLIKGDDKAELYFESKAFTRINGLLAIDDMLYVADAGNGANYKLSKNKELNKFTETSQGADGILLVGKDEYIVSSWPGEVYYVNAEGKAQKLLDTKEQKLNSADLGYHPATKTVFVPTFNGNTVMAYEWSK</sequence>
<dbReference type="Gene3D" id="2.120.10.30">
    <property type="entry name" value="TolB, C-terminal domain"/>
    <property type="match status" value="1"/>
</dbReference>
<gene>
    <name evidence="1" type="ORF">KK060_08015</name>
</gene>
<organism evidence="1 2">
    <name type="scientific">Chryseosolibacter indicus</name>
    <dbReference type="NCBI Taxonomy" id="2782351"/>
    <lineage>
        <taxon>Bacteria</taxon>
        <taxon>Pseudomonadati</taxon>
        <taxon>Bacteroidota</taxon>
        <taxon>Cytophagia</taxon>
        <taxon>Cytophagales</taxon>
        <taxon>Chryseotaleaceae</taxon>
        <taxon>Chryseosolibacter</taxon>
    </lineage>
</organism>
<evidence type="ECO:0000313" key="2">
    <source>
        <dbReference type="Proteomes" id="UP000772618"/>
    </source>
</evidence>
<keyword evidence="2" id="KW-1185">Reference proteome</keyword>
<reference evidence="1 2" key="1">
    <citation type="submission" date="2021-05" db="EMBL/GenBank/DDBJ databases">
        <title>A Polyphasic approach of four new species of the genus Ohtaekwangia: Ohtaekwangia histidinii sp. nov., Ohtaekwangia cretensis sp. nov., Ohtaekwangia indiensis sp. nov., Ohtaekwangia reichenbachii sp. nov. from diverse environment.</title>
        <authorList>
            <person name="Octaviana S."/>
        </authorList>
    </citation>
    <scope>NUCLEOTIDE SEQUENCE [LARGE SCALE GENOMIC DNA]</scope>
    <source>
        <strain evidence="1 2">PWU20</strain>
    </source>
</reference>
<accession>A0ABS5VR16</accession>
<dbReference type="Proteomes" id="UP000772618">
    <property type="component" value="Unassembled WGS sequence"/>
</dbReference>
<protein>
    <submittedName>
        <fullName evidence="1">ATP/GTP-binding protein</fullName>
    </submittedName>
</protein>
<proteinExistence type="predicted"/>
<dbReference type="InterPro" id="IPR011042">
    <property type="entry name" value="6-blade_b-propeller_TolB-like"/>
</dbReference>
<evidence type="ECO:0000313" key="1">
    <source>
        <dbReference type="EMBL" id="MBT1703222.1"/>
    </source>
</evidence>
<dbReference type="EMBL" id="JAHESD010000012">
    <property type="protein sequence ID" value="MBT1703222.1"/>
    <property type="molecule type" value="Genomic_DNA"/>
</dbReference>
<dbReference type="SUPFAM" id="SSF63829">
    <property type="entry name" value="Calcium-dependent phosphotriesterase"/>
    <property type="match status" value="1"/>
</dbReference>